<evidence type="ECO:0000256" key="7">
    <source>
        <dbReference type="ARBA" id="ARBA00023136"/>
    </source>
</evidence>
<dbReference type="SUPFAM" id="SSF82714">
    <property type="entry name" value="Multidrug efflux transporter AcrB TolC docking domain, DN and DC subdomains"/>
    <property type="match status" value="2"/>
</dbReference>
<dbReference type="InterPro" id="IPR027463">
    <property type="entry name" value="AcrB_DN_DC_subdom"/>
</dbReference>
<evidence type="ECO:0000256" key="3">
    <source>
        <dbReference type="ARBA" id="ARBA00022475"/>
    </source>
</evidence>
<evidence type="ECO:0000256" key="2">
    <source>
        <dbReference type="ARBA" id="ARBA00022448"/>
    </source>
</evidence>
<evidence type="ECO:0000256" key="9">
    <source>
        <dbReference type="SAM" id="Phobius"/>
    </source>
</evidence>
<feature type="transmembrane region" description="Helical" evidence="9">
    <location>
        <begin position="359"/>
        <end position="383"/>
    </location>
</feature>
<dbReference type="KEGG" id="rta:Rta_23190"/>
<evidence type="ECO:0000313" key="11">
    <source>
        <dbReference type="Proteomes" id="UP000008385"/>
    </source>
</evidence>
<dbReference type="InterPro" id="IPR001036">
    <property type="entry name" value="Acrflvin-R"/>
</dbReference>
<dbReference type="Pfam" id="PF00873">
    <property type="entry name" value="ACR_tran"/>
    <property type="match status" value="2"/>
</dbReference>
<feature type="transmembrane region" description="Helical" evidence="9">
    <location>
        <begin position="462"/>
        <end position="485"/>
    </location>
</feature>
<dbReference type="Gene3D" id="3.30.70.1430">
    <property type="entry name" value="Multidrug efflux transporter AcrB pore domain"/>
    <property type="match status" value="2"/>
</dbReference>
<organism evidence="10 11">
    <name type="scientific">Ramlibacter tataouinensis (strain ATCC BAA-407 / DSM 14655 / LMG 21543 / TTB310)</name>
    <dbReference type="NCBI Taxonomy" id="365046"/>
    <lineage>
        <taxon>Bacteria</taxon>
        <taxon>Pseudomonadati</taxon>
        <taxon>Pseudomonadota</taxon>
        <taxon>Betaproteobacteria</taxon>
        <taxon>Burkholderiales</taxon>
        <taxon>Comamonadaceae</taxon>
        <taxon>Ramlibacter</taxon>
    </lineage>
</organism>
<feature type="transmembrane region" description="Helical" evidence="9">
    <location>
        <begin position="389"/>
        <end position="410"/>
    </location>
</feature>
<dbReference type="PANTHER" id="PTHR32063:SF28">
    <property type="entry name" value="BLR2861 PROTEIN"/>
    <property type="match status" value="1"/>
</dbReference>
<dbReference type="SUPFAM" id="SSF82866">
    <property type="entry name" value="Multidrug efflux transporter AcrB transmembrane domain"/>
    <property type="match status" value="2"/>
</dbReference>
<dbReference type="PANTHER" id="PTHR32063">
    <property type="match status" value="1"/>
</dbReference>
<evidence type="ECO:0000256" key="4">
    <source>
        <dbReference type="ARBA" id="ARBA00022519"/>
    </source>
</evidence>
<sequence>MQLPEISIRRPVFATVLSLLVVLVGLVSFNRLQVREYPRIDEPVVTVSVRYPGASAEVIESQVTKPLEDSIAGIDAVDVITSISRAEQSQISVRFRLEKDPDAAAAEVRDRTSRVRNRLPQAIDEPVIAKVEADAFPVIWLAFTSETLGPLQINDLLNRIAKPRLQTVSGVADVRIYGERKYAMRIWLDPDKLAGLRLTTQDVEDAVRRSNLELPAGRIESRQREFSVTSQTDLFRPAQFEEIVIRNVNGFPVKMRDVARVQEAAADERTAVRLNGRPAISAGVIRQATANPLTLAQGVREMIPQLKADLPADISIEVANDNSLFIDRSVRNVYTTIAEAVVLVALVIFVFLRTFRASIIPIVTIPVSLIGTFAMMALAGFTINTLTLLALVLAIGLVVDDAIVMLENIYRHIEEGLDPFSASIKGAREIAFAVVSMTMTLVAVYAPLAFTPGRTGRLFVEFALALAGAVLVSGFVALTLTPMMCSKLLRHNPRPNWFDRTMERRLTALSDGYGRLLRWLLVARWQPAGPGPAVRGGWQARLLQARWIVVGLMLASGLAIALVWPSMKSELSPLEDRGTILANISAPDGATLEYTDRYARALEQLGQQYPEFDRVFANIGNPTVSQGSVVYRTVDWEARERTTLQIARELGPKFNALPGVSAFAITPPSLGQGFRERPLNFVIQTSDSYENLSALTRTMLDEIAKNPGIVSADVDLRLNKPELRIEVDRDKAADMGVSVEVVARALETTLGGRQVTRYKRDAEQYDVIIQNRASGRTTPEDIDSIYVRGRNDTMIPLSALVKVSESVSPRELNHFGQRRSVSITANLAPDYSLGQALAFMDQTAARVLKPGYTTDLNGTSREFRASQGALAVVFVLALLFIFLVLAAQFESFVDPLIIMLSVPLSMIGALLALKWSGGSLNVYSQIGLITLVGLITKHGILIVEFANQLREQGMEMVDAVVKASAQRLRPILMTTGAMVLGAVPLAIASGAGAESRQQIGWVIVGGMSLGTLLTIFVVPTMYTVFARREVPGANKAQARDKPAGPAHHGDLVAK</sequence>
<feature type="transmembrane region" description="Helical" evidence="9">
    <location>
        <begin position="430"/>
        <end position="450"/>
    </location>
</feature>
<dbReference type="HOGENOM" id="CLU_002755_1_2_4"/>
<dbReference type="GO" id="GO:0042910">
    <property type="term" value="F:xenobiotic transmembrane transporter activity"/>
    <property type="evidence" value="ECO:0007669"/>
    <property type="project" value="TreeGrafter"/>
</dbReference>
<feature type="transmembrane region" description="Helical" evidence="9">
    <location>
        <begin position="896"/>
        <end position="916"/>
    </location>
</feature>
<keyword evidence="11" id="KW-1185">Reference proteome</keyword>
<keyword evidence="6 9" id="KW-1133">Transmembrane helix</keyword>
<keyword evidence="7 9" id="KW-0472">Membrane</keyword>
<dbReference type="EMBL" id="CP000245">
    <property type="protein sequence ID" value="AEG93417.1"/>
    <property type="molecule type" value="Genomic_DNA"/>
</dbReference>
<feature type="transmembrane region" description="Helical" evidence="9">
    <location>
        <begin position="999"/>
        <end position="1025"/>
    </location>
</feature>
<dbReference type="Gene3D" id="1.20.1640.10">
    <property type="entry name" value="Multidrug efflux transporter AcrB transmembrane domain"/>
    <property type="match status" value="2"/>
</dbReference>
<dbReference type="OrthoDB" id="9757904at2"/>
<keyword evidence="2" id="KW-0813">Transport</keyword>
<evidence type="ECO:0000256" key="1">
    <source>
        <dbReference type="ARBA" id="ARBA00004429"/>
    </source>
</evidence>
<reference evidence="10 11" key="2">
    <citation type="journal article" date="2011" name="PLoS ONE">
        <title>The Cyst-Dividing Bacterium Ramlibacter tataouinensis TTB310 Genome Reveals a Well-Stocked Toolbox for Adaptation to a Desert Environment.</title>
        <authorList>
            <person name="De Luca G."/>
            <person name="Barakat M."/>
            <person name="Ortet P."/>
            <person name="Fochesato S."/>
            <person name="Jourlin-Castelli C."/>
            <person name="Ansaldi M."/>
            <person name="Py B."/>
            <person name="Fichant G."/>
            <person name="Coutinho P.M."/>
            <person name="Voulhoux R."/>
            <person name="Bastien O."/>
            <person name="Marechal E."/>
            <person name="Henrissat B."/>
            <person name="Quentin Y."/>
            <person name="Noirot P."/>
            <person name="Filloux A."/>
            <person name="Mejean V."/>
            <person name="Dubow M.S."/>
            <person name="Barras F."/>
            <person name="Barbe V."/>
            <person name="Weissenbach J."/>
            <person name="Mihalcescu I."/>
            <person name="Vermeglio A."/>
            <person name="Achouak W."/>
            <person name="Heulin T."/>
        </authorList>
    </citation>
    <scope>NUCLEOTIDE SEQUENCE [LARGE SCALE GENOMIC DNA]</scope>
    <source>
        <strain evidence="11">ATCC BAA-407 / DSM 14655 / LMG 21543 / TTB310</strain>
    </source>
</reference>
<dbReference type="FunFam" id="1.20.1640.10:FF:000001">
    <property type="entry name" value="Efflux pump membrane transporter"/>
    <property type="match status" value="1"/>
</dbReference>
<feature type="compositionally biased region" description="Basic and acidic residues" evidence="8">
    <location>
        <begin position="1037"/>
        <end position="1054"/>
    </location>
</feature>
<accession>F5Y0L1</accession>
<proteinExistence type="predicted"/>
<dbReference type="Gene3D" id="3.30.70.1440">
    <property type="entry name" value="Multidrug efflux transporter AcrB pore domain"/>
    <property type="match status" value="1"/>
</dbReference>
<keyword evidence="4" id="KW-0997">Cell inner membrane</keyword>
<dbReference type="Gene3D" id="3.30.70.1320">
    <property type="entry name" value="Multidrug efflux transporter AcrB pore domain like"/>
    <property type="match status" value="1"/>
</dbReference>
<dbReference type="eggNOG" id="COG0841">
    <property type="taxonomic scope" value="Bacteria"/>
</dbReference>
<feature type="region of interest" description="Disordered" evidence="8">
    <location>
        <begin position="1033"/>
        <end position="1054"/>
    </location>
</feature>
<protein>
    <submittedName>
        <fullName evidence="10">Candidate inner membrane transporter</fullName>
    </submittedName>
</protein>
<dbReference type="RefSeq" id="WP_013901649.1">
    <property type="nucleotide sequence ID" value="NC_015677.1"/>
</dbReference>
<dbReference type="SUPFAM" id="SSF82693">
    <property type="entry name" value="Multidrug efflux transporter AcrB pore domain, PN1, PN2, PC1 and PC2 subdomains"/>
    <property type="match status" value="3"/>
</dbReference>
<feature type="transmembrane region" description="Helical" evidence="9">
    <location>
        <begin position="869"/>
        <end position="889"/>
    </location>
</feature>
<feature type="transmembrane region" description="Helical" evidence="9">
    <location>
        <begin position="922"/>
        <end position="946"/>
    </location>
</feature>
<dbReference type="Gene3D" id="3.30.2090.10">
    <property type="entry name" value="Multidrug efflux transporter AcrB TolC docking domain, DN and DC subdomains"/>
    <property type="match status" value="2"/>
</dbReference>
<evidence type="ECO:0000256" key="8">
    <source>
        <dbReference type="SAM" id="MobiDB-lite"/>
    </source>
</evidence>
<reference evidence="11" key="1">
    <citation type="submission" date="2006-01" db="EMBL/GenBank/DDBJ databases">
        <title>Genome of the cyst-dividing bacterium Ramlibacter tataouinensis.</title>
        <authorList>
            <person name="Barakat M."/>
            <person name="Ortet P."/>
            <person name="De Luca G."/>
            <person name="Jourlin-Castelli C."/>
            <person name="Ansaldi M."/>
            <person name="Py B."/>
            <person name="Fichant G."/>
            <person name="Coutinho P."/>
            <person name="Voulhoux R."/>
            <person name="Bastien O."/>
            <person name="Roy S."/>
            <person name="Marechal E."/>
            <person name="Henrissat B."/>
            <person name="Quentin Y."/>
            <person name="Noirot P."/>
            <person name="Filloux A."/>
            <person name="Mejean V."/>
            <person name="DuBow M."/>
            <person name="Barras F."/>
            <person name="Heulin T."/>
        </authorList>
    </citation>
    <scope>NUCLEOTIDE SEQUENCE [LARGE SCALE GENOMIC DNA]</scope>
    <source>
        <strain evidence="11">ATCC BAA-407 / DSM 14655 / LMG 21543 / TTB310</strain>
    </source>
</reference>
<comment type="subcellular location">
    <subcellularLocation>
        <location evidence="1">Cell inner membrane</location>
        <topology evidence="1">Multi-pass membrane protein</topology>
    </subcellularLocation>
</comment>
<dbReference type="PRINTS" id="PR00702">
    <property type="entry name" value="ACRIFLAVINRP"/>
</dbReference>
<evidence type="ECO:0000313" key="10">
    <source>
        <dbReference type="EMBL" id="AEG93417.1"/>
    </source>
</evidence>
<dbReference type="Proteomes" id="UP000008385">
    <property type="component" value="Chromosome"/>
</dbReference>
<feature type="transmembrane region" description="Helical" evidence="9">
    <location>
        <begin position="545"/>
        <end position="564"/>
    </location>
</feature>
<dbReference type="STRING" id="365046.Rta_23190"/>
<gene>
    <name evidence="10" type="ordered locus">Rta_23190</name>
</gene>
<feature type="transmembrane region" description="Helical" evidence="9">
    <location>
        <begin position="333"/>
        <end position="352"/>
    </location>
</feature>
<evidence type="ECO:0000256" key="5">
    <source>
        <dbReference type="ARBA" id="ARBA00022692"/>
    </source>
</evidence>
<dbReference type="GO" id="GO:0005886">
    <property type="term" value="C:plasma membrane"/>
    <property type="evidence" value="ECO:0007669"/>
    <property type="project" value="UniProtKB-SubCell"/>
</dbReference>
<evidence type="ECO:0000256" key="6">
    <source>
        <dbReference type="ARBA" id="ARBA00022989"/>
    </source>
</evidence>
<feature type="transmembrane region" description="Helical" evidence="9">
    <location>
        <begin position="12"/>
        <end position="29"/>
    </location>
</feature>
<feature type="transmembrane region" description="Helical" evidence="9">
    <location>
        <begin position="971"/>
        <end position="993"/>
    </location>
</feature>
<keyword evidence="3" id="KW-1003">Cell membrane</keyword>
<name>F5Y0L1_RAMTT</name>
<keyword evidence="5 9" id="KW-0812">Transmembrane</keyword>
<dbReference type="PATRIC" id="fig|365046.3.peg.2375"/>
<dbReference type="AlphaFoldDB" id="F5Y0L1"/>